<dbReference type="AlphaFoldDB" id="A0A381LAN8"/>
<sequence length="58" mass="6306">VRPAASLISFATIKSAPIDLNLLASSALAVHSYFYPITVEDVCGNDEIYLLTQAVYFL</sequence>
<reference evidence="1" key="1">
    <citation type="submission" date="2018-07" db="EMBL/GenBank/DDBJ databases">
        <authorList>
            <person name="Quirk P.G."/>
            <person name="Krulwich T.A."/>
        </authorList>
    </citation>
    <scope>NUCLEOTIDE SEQUENCE</scope>
    <source>
        <strain evidence="1">96224</strain>
    </source>
</reference>
<accession>A0A381LAN8</accession>
<name>A0A381LAN8_BLUGR</name>
<protein>
    <submittedName>
        <fullName evidence="1">Bgt-20588</fullName>
    </submittedName>
</protein>
<dbReference type="EMBL" id="UIGY01000106">
    <property type="protein sequence ID" value="SUZ11004.1"/>
    <property type="molecule type" value="Genomic_DNA"/>
</dbReference>
<evidence type="ECO:0000313" key="1">
    <source>
        <dbReference type="EMBL" id="SUZ11004.1"/>
    </source>
</evidence>
<feature type="non-terminal residue" evidence="1">
    <location>
        <position position="1"/>
    </location>
</feature>
<organism evidence="1">
    <name type="scientific">Blumeria graminis f. sp. tritici 96224</name>
    <dbReference type="NCBI Taxonomy" id="1268274"/>
    <lineage>
        <taxon>Eukaryota</taxon>
        <taxon>Fungi</taxon>
        <taxon>Dikarya</taxon>
        <taxon>Ascomycota</taxon>
        <taxon>Pezizomycotina</taxon>
        <taxon>Leotiomycetes</taxon>
        <taxon>Erysiphales</taxon>
        <taxon>Erysiphaceae</taxon>
        <taxon>Blumeria</taxon>
    </lineage>
</organism>
<gene>
    <name evidence="1" type="ORF">BGT96224V2_LOCUS4163</name>
</gene>
<proteinExistence type="predicted"/>